<keyword evidence="6" id="KW-0677">Repeat</keyword>
<dbReference type="InterPro" id="IPR012308">
    <property type="entry name" value="DNA_ligase_ATP-dep_N"/>
</dbReference>
<dbReference type="VEuPathDB" id="CryptoDB:Vbra_12624"/>
<dbReference type="Pfam" id="PF01068">
    <property type="entry name" value="DNA_ligase_A_M"/>
    <property type="match status" value="1"/>
</dbReference>
<evidence type="ECO:0000256" key="9">
    <source>
        <dbReference type="ARBA" id="ARBA00022840"/>
    </source>
</evidence>
<dbReference type="InterPro" id="IPR012310">
    <property type="entry name" value="DNA_ligase_ATP-dep_cent"/>
</dbReference>
<evidence type="ECO:0000256" key="7">
    <source>
        <dbReference type="ARBA" id="ARBA00022741"/>
    </source>
</evidence>
<feature type="compositionally biased region" description="Polar residues" evidence="16">
    <location>
        <begin position="960"/>
        <end position="975"/>
    </location>
</feature>
<dbReference type="SUPFAM" id="SSF50249">
    <property type="entry name" value="Nucleic acid-binding proteins"/>
    <property type="match status" value="1"/>
</dbReference>
<evidence type="ECO:0000256" key="2">
    <source>
        <dbReference type="ARBA" id="ARBA00004123"/>
    </source>
</evidence>
<reference evidence="19 20" key="1">
    <citation type="submission" date="2014-11" db="EMBL/GenBank/DDBJ databases">
        <authorList>
            <person name="Zhu J."/>
            <person name="Qi W."/>
            <person name="Song R."/>
        </authorList>
    </citation>
    <scope>NUCLEOTIDE SEQUENCE [LARGE SCALE GENOMIC DNA]</scope>
</reference>
<sequence length="1056" mass="119961">MITMGQRSAGGKRLTCNDREFIEVVKLFERTKNPPPGKSKLDVVQEYYKLFHPTADLYPFFRLVLPSIDPERRAYGILEAGMAKVYASDGVLALPTAGKDRLLKWKDLDYRKEHHVMAGDFGEVLYSVLHNRVTPPKKRLTVGRLNELLDMLQQAWEESKAAAAKDRQEAMAVDAPLADEPAPAPPAQQQQQAPLMTKQHVFRMILREATAQEQKWISRIILKDLKCGVKHETILKRIRANAFDIYNKCSNLKKTLDALRDETTAMAMGSMAIGSPVACMLSQRLTHPDVKRLFTKTDDAAEVPRYVTEPKLDGWRLQIHIDKSERKVWYFNHSRRNSPSKEHSELFSQMDELLLESCRCQQVILDGEMCAYDTYQERRSPFTFVISTAKGTEPGLQLYYVVFDVLFIKDSAGTVYDLLSHPLWKRRELLEKKNILEFTPNRFDLAKQKEVFSGQDVMREYYELVNNEEEGMIFQDMNSHYYPGERGKKAWFKLKPDYQGDTMDLVVVGGFLGDSAGRRNLSSAHAIDHMTHFLCAVHETPPEGQSVLGSEQRVVTLAKVGTGFKVEEIKKARDIVRKVAKRYKGLEDAPWMGDWKPTANSRPDFVWPPSDGWVIDVTCAEIVDSDDFAMGKTLRHPRCPKMRLSDNQPAQFIRPDKAWHEAWTRENLEEFISVDPAHRNNRKRWGDRGAGGYEADGDNTSGEEDAPVGKKQRKGPRVDGGGPRNFPIVPHQAFVDTSQEVVVSNIFDGEEFHFLGGARYDLVTREELSRLVVQNGANKLVPMHYKPLTTTRVIAPRESSETRLFVKCQGKEVIRPKWILDCVAQHKLIELHPTYLIHVGDELRAKWEDVMDRYGDKYYEDITPDELAELMDSMDVPTDPQILAVAKKIMDRNPHLMRTPDMPYVGFRVYVDETAPPPAVRYNSADRLAAGWAALEAGQREMERGLLLLKMLQRVATQAKQQEGATHTIRSNNQGGVECIDMKDGSAVPSVLESDEEDDGGFDEEDILADTPDEMSSSRWTTSRCRRPPYPPCESTNPSVEQGSCGSAELYDDKAL</sequence>
<dbReference type="InterPro" id="IPR036599">
    <property type="entry name" value="DNA_ligase_N_sf"/>
</dbReference>
<evidence type="ECO:0000256" key="1">
    <source>
        <dbReference type="ARBA" id="ARBA00001946"/>
    </source>
</evidence>
<evidence type="ECO:0000256" key="16">
    <source>
        <dbReference type="SAM" id="MobiDB-lite"/>
    </source>
</evidence>
<dbReference type="InterPro" id="IPR029710">
    <property type="entry name" value="LIG4"/>
</dbReference>
<proteinExistence type="inferred from homology"/>
<keyword evidence="9" id="KW-0067">ATP-binding</keyword>
<organism evidence="19 20">
    <name type="scientific">Vitrella brassicaformis (strain CCMP3155)</name>
    <dbReference type="NCBI Taxonomy" id="1169540"/>
    <lineage>
        <taxon>Eukaryota</taxon>
        <taxon>Sar</taxon>
        <taxon>Alveolata</taxon>
        <taxon>Colpodellida</taxon>
        <taxon>Vitrellaceae</taxon>
        <taxon>Vitrella</taxon>
    </lineage>
</organism>
<keyword evidence="20" id="KW-1185">Reference proteome</keyword>
<keyword evidence="11" id="KW-0233">DNA recombination</keyword>
<keyword evidence="10" id="KW-0460">Magnesium</keyword>
<dbReference type="Gene3D" id="2.40.50.140">
    <property type="entry name" value="Nucleic acid-binding proteins"/>
    <property type="match status" value="1"/>
</dbReference>
<dbReference type="PANTHER" id="PTHR45997:SF1">
    <property type="entry name" value="DNA LIGASE 4"/>
    <property type="match status" value="1"/>
</dbReference>
<feature type="region of interest" description="Disordered" evidence="16">
    <location>
        <begin position="679"/>
        <end position="724"/>
    </location>
</feature>
<keyword evidence="13" id="KW-0539">Nucleus</keyword>
<evidence type="ECO:0000256" key="10">
    <source>
        <dbReference type="ARBA" id="ARBA00022842"/>
    </source>
</evidence>
<dbReference type="GO" id="GO:0005524">
    <property type="term" value="F:ATP binding"/>
    <property type="evidence" value="ECO:0007669"/>
    <property type="project" value="UniProtKB-KW"/>
</dbReference>
<dbReference type="SUPFAM" id="SSF56091">
    <property type="entry name" value="DNA ligase/mRNA capping enzyme, catalytic domain"/>
    <property type="match status" value="1"/>
</dbReference>
<feature type="domain" description="ATP-dependent DNA ligase family profile" evidence="17">
    <location>
        <begin position="391"/>
        <end position="519"/>
    </location>
</feature>
<dbReference type="Pfam" id="PF04675">
    <property type="entry name" value="DNA_ligase_A_N"/>
    <property type="match status" value="1"/>
</dbReference>
<name>A0A0G4EPR8_VITBC</name>
<dbReference type="GO" id="GO:0003910">
    <property type="term" value="F:DNA ligase (ATP) activity"/>
    <property type="evidence" value="ECO:0007669"/>
    <property type="project" value="InterPro"/>
</dbReference>
<keyword evidence="7" id="KW-0547">Nucleotide-binding</keyword>
<comment type="cofactor">
    <cofactor evidence="1">
        <name>Mg(2+)</name>
        <dbReference type="ChEBI" id="CHEBI:18420"/>
    </cofactor>
</comment>
<evidence type="ECO:0000259" key="18">
    <source>
        <dbReference type="PROSITE" id="PS50172"/>
    </source>
</evidence>
<dbReference type="InterPro" id="IPR044125">
    <property type="entry name" value="Adenylation_DNA_ligase_IV"/>
</dbReference>
<dbReference type="InterPro" id="IPR036420">
    <property type="entry name" value="BRCT_dom_sf"/>
</dbReference>
<dbReference type="STRING" id="1169540.A0A0G4EPR8"/>
<dbReference type="Gene3D" id="3.30.470.30">
    <property type="entry name" value="DNA ligase/mRNA capping enzyme"/>
    <property type="match status" value="1"/>
</dbReference>
<dbReference type="InterPro" id="IPR001357">
    <property type="entry name" value="BRCT_dom"/>
</dbReference>
<dbReference type="GO" id="GO:0032807">
    <property type="term" value="C:DNA ligase IV complex"/>
    <property type="evidence" value="ECO:0007669"/>
    <property type="project" value="TreeGrafter"/>
</dbReference>
<evidence type="ECO:0000256" key="4">
    <source>
        <dbReference type="ARBA" id="ARBA00022598"/>
    </source>
</evidence>
<keyword evidence="8" id="KW-0227">DNA damage</keyword>
<dbReference type="PANTHER" id="PTHR45997">
    <property type="entry name" value="DNA LIGASE 4"/>
    <property type="match status" value="1"/>
</dbReference>
<evidence type="ECO:0000256" key="11">
    <source>
        <dbReference type="ARBA" id="ARBA00023172"/>
    </source>
</evidence>
<comment type="subcellular location">
    <subcellularLocation>
        <location evidence="2">Nucleus</location>
    </subcellularLocation>
</comment>
<accession>A0A0G4EPR8</accession>
<evidence type="ECO:0000313" key="19">
    <source>
        <dbReference type="EMBL" id="CEL99556.1"/>
    </source>
</evidence>
<dbReference type="SMART" id="SM00292">
    <property type="entry name" value="BRCT"/>
    <property type="match status" value="1"/>
</dbReference>
<evidence type="ECO:0000256" key="15">
    <source>
        <dbReference type="ARBA" id="ARBA00031942"/>
    </source>
</evidence>
<dbReference type="GO" id="GO:0006297">
    <property type="term" value="P:nucleotide-excision repair, DNA gap filling"/>
    <property type="evidence" value="ECO:0007669"/>
    <property type="project" value="TreeGrafter"/>
</dbReference>
<protein>
    <recommendedName>
        <fullName evidence="15">DNA ligase IV</fullName>
    </recommendedName>
    <alternativeName>
        <fullName evidence="14">Polydeoxyribonucleotide synthase [ATP] 4</fullName>
    </alternativeName>
</protein>
<evidence type="ECO:0000256" key="6">
    <source>
        <dbReference type="ARBA" id="ARBA00022737"/>
    </source>
</evidence>
<dbReference type="Gene3D" id="1.10.3260.10">
    <property type="entry name" value="DNA ligase, ATP-dependent, N-terminal domain"/>
    <property type="match status" value="1"/>
</dbReference>
<dbReference type="PROSITE" id="PS50172">
    <property type="entry name" value="BRCT"/>
    <property type="match status" value="1"/>
</dbReference>
<dbReference type="OrthoDB" id="434325at2759"/>
<dbReference type="GO" id="GO:0006310">
    <property type="term" value="P:DNA recombination"/>
    <property type="evidence" value="ECO:0007669"/>
    <property type="project" value="UniProtKB-KW"/>
</dbReference>
<dbReference type="GO" id="GO:0003677">
    <property type="term" value="F:DNA binding"/>
    <property type="evidence" value="ECO:0007669"/>
    <property type="project" value="InterPro"/>
</dbReference>
<evidence type="ECO:0000313" key="20">
    <source>
        <dbReference type="Proteomes" id="UP000041254"/>
    </source>
</evidence>
<dbReference type="InterPro" id="IPR012309">
    <property type="entry name" value="DNA_ligase_ATP-dep_C"/>
</dbReference>
<gene>
    <name evidence="19" type="ORF">Vbra_12624</name>
</gene>
<dbReference type="GO" id="GO:0046872">
    <property type="term" value="F:metal ion binding"/>
    <property type="evidence" value="ECO:0007669"/>
    <property type="project" value="UniProtKB-KW"/>
</dbReference>
<evidence type="ECO:0000256" key="3">
    <source>
        <dbReference type="ARBA" id="ARBA00007572"/>
    </source>
</evidence>
<evidence type="ECO:0000256" key="12">
    <source>
        <dbReference type="ARBA" id="ARBA00023204"/>
    </source>
</evidence>
<dbReference type="Proteomes" id="UP000041254">
    <property type="component" value="Unassembled WGS sequence"/>
</dbReference>
<feature type="compositionally biased region" description="Acidic residues" evidence="16">
    <location>
        <begin position="993"/>
        <end position="1013"/>
    </location>
</feature>
<feature type="compositionally biased region" description="Polar residues" evidence="16">
    <location>
        <begin position="1034"/>
        <end position="1045"/>
    </location>
</feature>
<comment type="similarity">
    <text evidence="3">Belongs to the ATP-dependent DNA ligase family.</text>
</comment>
<evidence type="ECO:0000259" key="17">
    <source>
        <dbReference type="PROSITE" id="PS50160"/>
    </source>
</evidence>
<evidence type="ECO:0000256" key="5">
    <source>
        <dbReference type="ARBA" id="ARBA00022723"/>
    </source>
</evidence>
<dbReference type="EMBL" id="CDMY01000283">
    <property type="protein sequence ID" value="CEL99556.1"/>
    <property type="molecule type" value="Genomic_DNA"/>
</dbReference>
<dbReference type="Pfam" id="PF04679">
    <property type="entry name" value="DNA_ligase_A_C"/>
    <property type="match status" value="1"/>
</dbReference>
<feature type="region of interest" description="Disordered" evidence="16">
    <location>
        <begin position="960"/>
        <end position="1056"/>
    </location>
</feature>
<dbReference type="OMA" id="IMLQHRT"/>
<evidence type="ECO:0000256" key="13">
    <source>
        <dbReference type="ARBA" id="ARBA00023242"/>
    </source>
</evidence>
<dbReference type="GO" id="GO:0006303">
    <property type="term" value="P:double-strand break repair via nonhomologous end joining"/>
    <property type="evidence" value="ECO:0007669"/>
    <property type="project" value="TreeGrafter"/>
</dbReference>
<dbReference type="InParanoid" id="A0A0G4EPR8"/>
<evidence type="ECO:0000256" key="8">
    <source>
        <dbReference type="ARBA" id="ARBA00022763"/>
    </source>
</evidence>
<keyword evidence="4" id="KW-0436">Ligase</keyword>
<dbReference type="SUPFAM" id="SSF52113">
    <property type="entry name" value="BRCT domain"/>
    <property type="match status" value="1"/>
</dbReference>
<keyword evidence="12" id="KW-0234">DNA repair</keyword>
<dbReference type="PROSITE" id="PS50160">
    <property type="entry name" value="DNA_LIGASE_A3"/>
    <property type="match status" value="1"/>
</dbReference>
<feature type="domain" description="BRCT" evidence="18">
    <location>
        <begin position="742"/>
        <end position="836"/>
    </location>
</feature>
<dbReference type="AlphaFoldDB" id="A0A0G4EPR8"/>
<dbReference type="InterPro" id="IPR012340">
    <property type="entry name" value="NA-bd_OB-fold"/>
</dbReference>
<feature type="compositionally biased region" description="Acidic residues" evidence="16">
    <location>
        <begin position="695"/>
        <end position="706"/>
    </location>
</feature>
<evidence type="ECO:0000256" key="14">
    <source>
        <dbReference type="ARBA" id="ARBA00030676"/>
    </source>
</evidence>
<keyword evidence="5" id="KW-0479">Metal-binding</keyword>
<dbReference type="CDD" id="cd07903">
    <property type="entry name" value="Adenylation_DNA_ligase_IV"/>
    <property type="match status" value="1"/>
</dbReference>
<dbReference type="Gene3D" id="3.40.50.10190">
    <property type="entry name" value="BRCT domain"/>
    <property type="match status" value="1"/>
</dbReference>